<accession>A0ABD4TFT3</accession>
<dbReference type="AlphaFoldDB" id="A0ABD4TFT3"/>
<dbReference type="PROSITE" id="PS51257">
    <property type="entry name" value="PROKAR_LIPOPROTEIN"/>
    <property type="match status" value="1"/>
</dbReference>
<sequence length="116" mass="12716">MKTIGYLLGGIVILCLLSTGCMTTGIGDITYEESAFLIRIDDAALDEILVQILIYEVSGLHQEEEQLIIKTIELIPGDNVITLSAPLPDGNYKAHITLFSDGKRVAGRILDFHINE</sequence>
<gene>
    <name evidence="1" type="ORF">FTO68_01020</name>
</gene>
<evidence type="ECO:0000313" key="2">
    <source>
        <dbReference type="Proteomes" id="UP001524383"/>
    </source>
</evidence>
<dbReference type="RefSeq" id="WP_255331490.1">
    <property type="nucleotide sequence ID" value="NZ_VOTZ01000002.1"/>
</dbReference>
<protein>
    <recommendedName>
        <fullName evidence="3">DUF3244 domain-containing protein</fullName>
    </recommendedName>
</protein>
<comment type="caution">
    <text evidence="1">The sequence shown here is derived from an EMBL/GenBank/DDBJ whole genome shotgun (WGS) entry which is preliminary data.</text>
</comment>
<reference evidence="1 2" key="1">
    <citation type="submission" date="2019-08" db="EMBL/GenBank/DDBJ databases">
        <authorList>
            <person name="Chen S.-C."/>
            <person name="Lai M.-C."/>
            <person name="You Y.-T."/>
        </authorList>
    </citation>
    <scope>NUCLEOTIDE SEQUENCE [LARGE SCALE GENOMIC DNA]</scope>
    <source>
        <strain evidence="1 2">P2F9704a</strain>
    </source>
</reference>
<proteinExistence type="predicted"/>
<evidence type="ECO:0000313" key="1">
    <source>
        <dbReference type="EMBL" id="MCQ1537576.1"/>
    </source>
</evidence>
<dbReference type="EMBL" id="VOTZ01000002">
    <property type="protein sequence ID" value="MCQ1537576.1"/>
    <property type="molecule type" value="Genomic_DNA"/>
</dbReference>
<organism evidence="1 2">
    <name type="scientific">Methanocalculus taiwanensis</name>
    <dbReference type="NCBI Taxonomy" id="106207"/>
    <lineage>
        <taxon>Archaea</taxon>
        <taxon>Methanobacteriati</taxon>
        <taxon>Methanobacteriota</taxon>
        <taxon>Stenosarchaea group</taxon>
        <taxon>Methanomicrobia</taxon>
        <taxon>Methanomicrobiales</taxon>
        <taxon>Methanocalculaceae</taxon>
        <taxon>Methanocalculus</taxon>
    </lineage>
</organism>
<name>A0ABD4TFT3_9EURY</name>
<keyword evidence="2" id="KW-1185">Reference proteome</keyword>
<evidence type="ECO:0008006" key="3">
    <source>
        <dbReference type="Google" id="ProtNLM"/>
    </source>
</evidence>
<dbReference type="Proteomes" id="UP001524383">
    <property type="component" value="Unassembled WGS sequence"/>
</dbReference>